<proteinExistence type="predicted"/>
<evidence type="ECO:0000313" key="4">
    <source>
        <dbReference type="Proteomes" id="UP000463051"/>
    </source>
</evidence>
<dbReference type="InterPro" id="IPR001296">
    <property type="entry name" value="Glyco_trans_1"/>
</dbReference>
<dbReference type="EMBL" id="WJXB01000004">
    <property type="protein sequence ID" value="MRN54369.1"/>
    <property type="molecule type" value="Genomic_DNA"/>
</dbReference>
<name>A0A7X2L2G2_9BACL</name>
<feature type="domain" description="Glycosyl transferase family 1" evidence="2">
    <location>
        <begin position="220"/>
        <end position="370"/>
    </location>
</feature>
<dbReference type="SUPFAM" id="SSF53756">
    <property type="entry name" value="UDP-Glycosyltransferase/glycogen phosphorylase"/>
    <property type="match status" value="2"/>
</dbReference>
<dbReference type="Gene3D" id="3.40.50.2000">
    <property type="entry name" value="Glycogen Phosphorylase B"/>
    <property type="match status" value="4"/>
</dbReference>
<dbReference type="PANTHER" id="PTHR46401:SF2">
    <property type="entry name" value="GLYCOSYLTRANSFERASE WBBK-RELATED"/>
    <property type="match status" value="1"/>
</dbReference>
<sequence>MNIAIVSPSPKPFAVGGIEKLMLGLYYNIDKLTDHRVELFKIPVEENDFWSLINSYESFYRLNLDHFDMIISFKYPAWMVKHKNHVIYMAHHLRGLFDTYHFMNMPETISNTKYAIVNEVIEYTKQPSNIDKDLDSFFALLKQLYKEKNSLPDSIFSFPGPFIRTIIHFLDKWALSPQKITRFASISNTVKERIDYFPLNANVDVIYPPTSLENLETGAYEYFLIVGRLDTAKRTDIVIEAMKQVNNPKAKLLVAGTGPEEYRLKSLAGDDSRITFLGYINNEKLIALYRDALAVIYVPYDEDYGLVTIEAMHCKKPVITCIDSGGTTEFVKHEITGLIAQNNAKSLAQQIECLIDNVPFAMEMGENAANFVSGISWANTINKILSIDNIKREMTIPVRIKKKITILSTYPVFPKKHGGQLRIFNLYSNLQDDFDITIVSVNDQGQYYKKEYGSLIEISIPKSQKHQEKEWAIEKEVGIPITDIAMQELSFHSPEYHAIAKEYIEKSDILIAAQPYLFHLFNEHIGSKTIIYDSQNVEYELKKSMLPPNKMTSKLIQKLYEIEKNACLNSDLILACSKEDILKFTQVYDGIDEGKFMLTPNGVDLKVNQYVSPELREIKKTELGLTDQKIIVFIGSWHKPNLEAVEEILKMAPDLPSCKFIIMGGQCEAFKSVTPPSNVAFAGIVSEEMKQLIYSVADIAINPMVNGSGTNLKIAEYMANGVPVISTEVGARGYDFQKTHLVIAELVDFSKTIEGLMLNKDRKSNFSEKAYEYIRINYSWSEISEKLKKIITD</sequence>
<dbReference type="Pfam" id="PF13692">
    <property type="entry name" value="Glyco_trans_1_4"/>
    <property type="match status" value="1"/>
</dbReference>
<dbReference type="PANTHER" id="PTHR46401">
    <property type="entry name" value="GLYCOSYLTRANSFERASE WBBK-RELATED"/>
    <property type="match status" value="1"/>
</dbReference>
<protein>
    <submittedName>
        <fullName evidence="3">Glycosyltransferase</fullName>
    </submittedName>
</protein>
<gene>
    <name evidence="3" type="ORF">GJB61_15380</name>
</gene>
<dbReference type="Proteomes" id="UP000463051">
    <property type="component" value="Unassembled WGS sequence"/>
</dbReference>
<dbReference type="AlphaFoldDB" id="A0A7X2L2G2"/>
<keyword evidence="1 3" id="KW-0808">Transferase</keyword>
<evidence type="ECO:0000259" key="2">
    <source>
        <dbReference type="Pfam" id="PF00534"/>
    </source>
</evidence>
<evidence type="ECO:0000313" key="3">
    <source>
        <dbReference type="EMBL" id="MRN54369.1"/>
    </source>
</evidence>
<dbReference type="Pfam" id="PF00534">
    <property type="entry name" value="Glycos_transf_1"/>
    <property type="match status" value="1"/>
</dbReference>
<keyword evidence="4" id="KW-1185">Reference proteome</keyword>
<accession>A0A7X2L2G2</accession>
<dbReference type="GO" id="GO:0016757">
    <property type="term" value="F:glycosyltransferase activity"/>
    <property type="evidence" value="ECO:0007669"/>
    <property type="project" value="InterPro"/>
</dbReference>
<dbReference type="RefSeq" id="WP_154119352.1">
    <property type="nucleotide sequence ID" value="NZ_WJXB01000004.1"/>
</dbReference>
<organism evidence="3 4">
    <name type="scientific">Paenibacillus monticola</name>
    <dbReference type="NCBI Taxonomy" id="2666075"/>
    <lineage>
        <taxon>Bacteria</taxon>
        <taxon>Bacillati</taxon>
        <taxon>Bacillota</taxon>
        <taxon>Bacilli</taxon>
        <taxon>Bacillales</taxon>
        <taxon>Paenibacillaceae</taxon>
        <taxon>Paenibacillus</taxon>
    </lineage>
</organism>
<evidence type="ECO:0000256" key="1">
    <source>
        <dbReference type="ARBA" id="ARBA00022679"/>
    </source>
</evidence>
<reference evidence="3 4" key="1">
    <citation type="submission" date="2019-11" db="EMBL/GenBank/DDBJ databases">
        <title>Paenibacillus monticola sp. nov., a novel PGPR strain isolated from mountain sample in China.</title>
        <authorList>
            <person name="Zhao Q."/>
            <person name="Li H.-P."/>
            <person name="Zhang J.-L."/>
        </authorList>
    </citation>
    <scope>NUCLEOTIDE SEQUENCE [LARGE SCALE GENOMIC DNA]</scope>
    <source>
        <strain evidence="3 4">LC-T2</strain>
    </source>
</reference>
<dbReference type="CDD" id="cd03801">
    <property type="entry name" value="GT4_PimA-like"/>
    <property type="match status" value="2"/>
</dbReference>
<comment type="caution">
    <text evidence="3">The sequence shown here is derived from an EMBL/GenBank/DDBJ whole genome shotgun (WGS) entry which is preliminary data.</text>
</comment>